<reference evidence="2 3" key="1">
    <citation type="journal article" date="2012" name="Nat. Genet.">
        <title>Plasmodium cynomolgi genome sequences provide insight into Plasmodium vivax and the monkey malaria clade.</title>
        <authorList>
            <person name="Tachibana S."/>
            <person name="Sullivan S.A."/>
            <person name="Kawai S."/>
            <person name="Nakamura S."/>
            <person name="Kim H.R."/>
            <person name="Goto N."/>
            <person name="Arisue N."/>
            <person name="Palacpac N.M.Q."/>
            <person name="Honma H."/>
            <person name="Yagi M."/>
            <person name="Tougan T."/>
            <person name="Katakai Y."/>
            <person name="Kaneko O."/>
            <person name="Mita T."/>
            <person name="Kita K."/>
            <person name="Yasutomi Y."/>
            <person name="Sutton P.L."/>
            <person name="Shakhbatyan R."/>
            <person name="Horii T."/>
            <person name="Yasunaga T."/>
            <person name="Barnwell J.W."/>
            <person name="Escalante A.A."/>
            <person name="Carlton J.M."/>
            <person name="Tanabe K."/>
        </authorList>
    </citation>
    <scope>NUCLEOTIDE SEQUENCE [LARGE SCALE GENOMIC DNA]</scope>
    <source>
        <strain evidence="2 3">B</strain>
    </source>
</reference>
<dbReference type="OrthoDB" id="386907at2759"/>
<evidence type="ECO:0000256" key="1">
    <source>
        <dbReference type="SAM" id="MobiDB-lite"/>
    </source>
</evidence>
<keyword evidence="3" id="KW-1185">Reference proteome</keyword>
<evidence type="ECO:0000313" key="3">
    <source>
        <dbReference type="Proteomes" id="UP000006319"/>
    </source>
</evidence>
<dbReference type="VEuPathDB" id="PlasmoDB:PCYB_134310"/>
<protein>
    <submittedName>
        <fullName evidence="2">Uncharacterized protein</fullName>
    </submittedName>
</protein>
<feature type="compositionally biased region" description="Polar residues" evidence="1">
    <location>
        <begin position="138"/>
        <end position="147"/>
    </location>
</feature>
<dbReference type="Proteomes" id="UP000006319">
    <property type="component" value="Chromosome 13"/>
</dbReference>
<dbReference type="RefSeq" id="XP_004224504.1">
    <property type="nucleotide sequence ID" value="XM_004224456.1"/>
</dbReference>
<proteinExistence type="predicted"/>
<sequence length="593" mass="69934">MNPKPFYKAPKVTKEDLEREFDKTMCHLKSSWDELTDESQYNTEEELLHRRRKQDTYKSRFFPNCSKNKEQTGIIFKGTSKKVDTYIHDNPPHTCDDSSDSVGRELPFAHHNRRNYNTRGTKLETPKLTRKRGRNLNEKTTMSSTFHGKSKKDDRHSVRQTACAKVVGEMKRNENNGKSFWINKNEMIIPRRCMDQVMSPYSSSKAKQQRDILLTTQMSKFARGKLRLRIRGKNKLNKISQVPVEEKLNDGFTPPLDDLFKGIMPRGGREKKINYREYTLKKSYKNRVNYERHADQHNEKQKESNKVAVGYDTMSKQKRQKGNPHVRICVDKESTRNSDPKCTIDFVQNCASVDKRMQNYLNEQLKYYGSKLRRENLEQVCLFLRKGPQRRVPHGLTRSHRIDEEEHPNVPVRPCQNCKKEINLKSYIIEGNDQKNTATMMTNARDVTPAISDKIMKQMRGREKEKNEGQTKNLAHKNKLIDELKNFKKLQKEEMNFFTIYTHLMNEKKILKKILNQQIRNNKKDYLKKLIQVKKYITNFVTHFEQIMAKIQAEKNGPYAPTHDQDRHHHISCLLKLVEDVISILADHFYHVE</sequence>
<dbReference type="eggNOG" id="ENOG502RWEK">
    <property type="taxonomic scope" value="Eukaryota"/>
</dbReference>
<accession>K6VGV3</accession>
<dbReference type="AlphaFoldDB" id="K6VGV3"/>
<organism evidence="2 3">
    <name type="scientific">Plasmodium cynomolgi (strain B)</name>
    <dbReference type="NCBI Taxonomy" id="1120755"/>
    <lineage>
        <taxon>Eukaryota</taxon>
        <taxon>Sar</taxon>
        <taxon>Alveolata</taxon>
        <taxon>Apicomplexa</taxon>
        <taxon>Aconoidasida</taxon>
        <taxon>Haemosporida</taxon>
        <taxon>Plasmodiidae</taxon>
        <taxon>Plasmodium</taxon>
        <taxon>Plasmodium (Plasmodium)</taxon>
    </lineage>
</organism>
<dbReference type="EMBL" id="DF157105">
    <property type="protein sequence ID" value="GAB68557.1"/>
    <property type="molecule type" value="Genomic_DNA"/>
</dbReference>
<dbReference type="OMA" id="RPCQNCK"/>
<feature type="region of interest" description="Disordered" evidence="1">
    <location>
        <begin position="112"/>
        <end position="158"/>
    </location>
</feature>
<gene>
    <name evidence="2" type="ORF">PCYB_134310</name>
</gene>
<evidence type="ECO:0000313" key="2">
    <source>
        <dbReference type="EMBL" id="GAB68557.1"/>
    </source>
</evidence>
<dbReference type="GeneID" id="14694935"/>
<name>K6VGV3_PLACD</name>
<dbReference type="PhylomeDB" id="K6VGV3"/>
<dbReference type="KEGG" id="pcy:PCYB_134310"/>